<protein>
    <submittedName>
        <fullName evidence="1">Uncharacterized protein</fullName>
    </submittedName>
</protein>
<gene>
    <name evidence="1" type="ORF">UFOVP1636_12</name>
</gene>
<proteinExistence type="predicted"/>
<reference evidence="1" key="1">
    <citation type="submission" date="2020-05" db="EMBL/GenBank/DDBJ databases">
        <authorList>
            <person name="Chiriac C."/>
            <person name="Salcher M."/>
            <person name="Ghai R."/>
            <person name="Kavagutti S V."/>
        </authorList>
    </citation>
    <scope>NUCLEOTIDE SEQUENCE</scope>
</reference>
<dbReference type="EMBL" id="LR797503">
    <property type="protein sequence ID" value="CAB4220614.1"/>
    <property type="molecule type" value="Genomic_DNA"/>
</dbReference>
<organism evidence="1">
    <name type="scientific">uncultured Caudovirales phage</name>
    <dbReference type="NCBI Taxonomy" id="2100421"/>
    <lineage>
        <taxon>Viruses</taxon>
        <taxon>Duplodnaviria</taxon>
        <taxon>Heunggongvirae</taxon>
        <taxon>Uroviricota</taxon>
        <taxon>Caudoviricetes</taxon>
        <taxon>Peduoviridae</taxon>
        <taxon>Maltschvirus</taxon>
        <taxon>Maltschvirus maltsch</taxon>
    </lineage>
</organism>
<sequence>MTDTRLDSNGHGPTWRSGEKCWIAPERKYATVVEQLLSFVEDESRWSDIIVRYDNGIVDVKHNWQIVKIHM</sequence>
<name>A0A6J5T1D6_9CAUD</name>
<accession>A0A6J5T1D6</accession>
<evidence type="ECO:0000313" key="1">
    <source>
        <dbReference type="EMBL" id="CAB4220614.1"/>
    </source>
</evidence>